<dbReference type="Pfam" id="PF03320">
    <property type="entry name" value="FBPase_glpX"/>
    <property type="match status" value="1"/>
</dbReference>
<feature type="binding site" evidence="10">
    <location>
        <begin position="191"/>
        <end position="193"/>
    </location>
    <ligand>
        <name>substrate</name>
    </ligand>
</feature>
<evidence type="ECO:0000256" key="10">
    <source>
        <dbReference type="PIRSR" id="PIRSR004532-2"/>
    </source>
</evidence>
<dbReference type="PIRSF" id="PIRSF004532">
    <property type="entry name" value="GlpX"/>
    <property type="match status" value="1"/>
</dbReference>
<dbReference type="InterPro" id="IPR004464">
    <property type="entry name" value="FBPase_class-2/SBPase"/>
</dbReference>
<sequence length="340" mass="36753">MKEMFLLYFTKGEDVKMNHKTFPSTKFDVKALAMNFLPVAQKAAIASYPWIGKGNKNEADGAGTEAMRNQMNDIDMHGVIVIGEGEMDEAPMLYIGEELGTKQGPHLDIAVDPVEGTTLMAKGQDNALTVIAGAERGSLLHAPDMYMKKIAVGPRAKGCIDLNASLTDNMKAVAKAVGKDVSELTVMIQDRDRHKDLIEEVLSLGARIKLFPDVDIPGGIATAIDEIGVDLLVGTGGAPEGVITATALKCLGGDFQAQLVPQDQEEFERCREMGMTDPLKTLTLDDIVKTDQCFFVATGITDGLLLKGVRKKEKGGILSHSFVCFGGEINSYQFIESFHL</sequence>
<feature type="binding site" evidence="10">
    <location>
        <position position="146"/>
    </location>
    <ligand>
        <name>substrate</name>
    </ligand>
</feature>
<feature type="binding site" evidence="10">
    <location>
        <begin position="115"/>
        <end position="117"/>
    </location>
    <ligand>
        <name>substrate</name>
    </ligand>
</feature>
<feature type="binding site" evidence="9">
    <location>
        <position position="112"/>
    </location>
    <ligand>
        <name>Mn(2+)</name>
        <dbReference type="ChEBI" id="CHEBI:29035"/>
        <label>2</label>
    </ligand>
</feature>
<dbReference type="GO" id="GO:0006094">
    <property type="term" value="P:gluconeogenesis"/>
    <property type="evidence" value="ECO:0007669"/>
    <property type="project" value="InterPro"/>
</dbReference>
<keyword evidence="4 11" id="KW-0378">Hydrolase</keyword>
<comment type="similarity">
    <text evidence="2 8">Belongs to the FBPase class 2 family.</text>
</comment>
<dbReference type="AlphaFoldDB" id="A0A366XQJ2"/>
<dbReference type="CDD" id="cd01516">
    <property type="entry name" value="FBPase_glpX"/>
    <property type="match status" value="1"/>
</dbReference>
<dbReference type="GO" id="GO:0006071">
    <property type="term" value="P:glycerol metabolic process"/>
    <property type="evidence" value="ECO:0007669"/>
    <property type="project" value="InterPro"/>
</dbReference>
<gene>
    <name evidence="11" type="primary">glpX</name>
    <name evidence="11" type="ORF">DS031_17125</name>
</gene>
<keyword evidence="5 9" id="KW-0464">Manganese</keyword>
<reference evidence="11 12" key="1">
    <citation type="submission" date="2018-07" db="EMBL/GenBank/DDBJ databases">
        <title>Lottiidibacillus patelloidae gen. nov., sp. nov., isolated from the intestinal tract of a marine limpet and the reclassification of B. taeanensis BH030017T, B. algicola KMM 3737T and B. hwajinpoensis SW-72T as genus Lottiidibacillus.</title>
        <authorList>
            <person name="Liu R."/>
            <person name="Huang Z."/>
        </authorList>
    </citation>
    <scope>NUCLEOTIDE SEQUENCE [LARGE SCALE GENOMIC DNA]</scope>
    <source>
        <strain evidence="11 12">BH030017</strain>
    </source>
</reference>
<feature type="binding site" evidence="9">
    <location>
        <position position="240"/>
    </location>
    <ligand>
        <name>Mn(2+)</name>
        <dbReference type="ChEBI" id="CHEBI:29035"/>
        <label>2</label>
    </ligand>
</feature>
<evidence type="ECO:0000256" key="3">
    <source>
        <dbReference type="ARBA" id="ARBA00022723"/>
    </source>
</evidence>
<feature type="binding site" evidence="9">
    <location>
        <position position="84"/>
    </location>
    <ligand>
        <name>Mn(2+)</name>
        <dbReference type="ChEBI" id="CHEBI:29035"/>
        <label>1</label>
    </ligand>
</feature>
<dbReference type="Gene3D" id="3.40.190.90">
    <property type="match status" value="1"/>
</dbReference>
<comment type="pathway">
    <text evidence="7">Carbohydrate biosynthesis.</text>
</comment>
<accession>A0A366XQJ2</accession>
<organism evidence="11 12">
    <name type="scientific">Bacillus taeanensis</name>
    <dbReference type="NCBI Taxonomy" id="273032"/>
    <lineage>
        <taxon>Bacteria</taxon>
        <taxon>Bacillati</taxon>
        <taxon>Bacillota</taxon>
        <taxon>Bacilli</taxon>
        <taxon>Bacillales</taxon>
        <taxon>Bacillaceae</taxon>
        <taxon>Bacillus</taxon>
    </lineage>
</organism>
<feature type="binding site" evidence="10">
    <location>
        <begin position="213"/>
        <end position="215"/>
    </location>
    <ligand>
        <name>substrate</name>
    </ligand>
</feature>
<evidence type="ECO:0000256" key="9">
    <source>
        <dbReference type="PIRSR" id="PIRSR004532-1"/>
    </source>
</evidence>
<dbReference type="GO" id="GO:0030388">
    <property type="term" value="P:fructose 1,6-bisphosphate metabolic process"/>
    <property type="evidence" value="ECO:0007669"/>
    <property type="project" value="TreeGrafter"/>
</dbReference>
<proteinExistence type="inferred from homology"/>
<comment type="catalytic activity">
    <reaction evidence="1">
        <text>beta-D-fructose 1,6-bisphosphate + H2O = beta-D-fructose 6-phosphate + phosphate</text>
        <dbReference type="Rhea" id="RHEA:11064"/>
        <dbReference type="ChEBI" id="CHEBI:15377"/>
        <dbReference type="ChEBI" id="CHEBI:32966"/>
        <dbReference type="ChEBI" id="CHEBI:43474"/>
        <dbReference type="ChEBI" id="CHEBI:57634"/>
        <dbReference type="EC" id="3.1.3.11"/>
    </reaction>
</comment>
<comment type="caution">
    <text evidence="11">The sequence shown here is derived from an EMBL/GenBank/DDBJ whole genome shotgun (WGS) entry which is preliminary data.</text>
</comment>
<feature type="binding site" evidence="10">
    <location>
        <position position="237"/>
    </location>
    <ligand>
        <name>substrate</name>
    </ligand>
</feature>
<dbReference type="PANTHER" id="PTHR30447">
    <property type="entry name" value="FRUCTOSE-1,6-BISPHOSPHATASE CLASS 2"/>
    <property type="match status" value="1"/>
</dbReference>
<dbReference type="NCBIfam" id="TIGR00330">
    <property type="entry name" value="glpX"/>
    <property type="match status" value="1"/>
</dbReference>
<dbReference type="EMBL" id="QOCW01000021">
    <property type="protein sequence ID" value="RBW68382.1"/>
    <property type="molecule type" value="Genomic_DNA"/>
</dbReference>
<evidence type="ECO:0000313" key="12">
    <source>
        <dbReference type="Proteomes" id="UP000253314"/>
    </source>
</evidence>
<dbReference type="OrthoDB" id="9779353at2"/>
<dbReference type="GO" id="GO:0046872">
    <property type="term" value="F:metal ion binding"/>
    <property type="evidence" value="ECO:0007669"/>
    <property type="project" value="UniProtKB-KW"/>
</dbReference>
<evidence type="ECO:0000256" key="8">
    <source>
        <dbReference type="PIRNR" id="PIRNR004532"/>
    </source>
</evidence>
<evidence type="ECO:0000256" key="7">
    <source>
        <dbReference type="ARBA" id="ARBA00024331"/>
    </source>
</evidence>
<protein>
    <recommendedName>
        <fullName evidence="8">Fructose-1,6-bisphosphatase</fullName>
    </recommendedName>
</protein>
<evidence type="ECO:0000256" key="4">
    <source>
        <dbReference type="ARBA" id="ARBA00022801"/>
    </source>
</evidence>
<evidence type="ECO:0000256" key="5">
    <source>
        <dbReference type="ARBA" id="ARBA00023211"/>
    </source>
</evidence>
<evidence type="ECO:0000313" key="11">
    <source>
        <dbReference type="EMBL" id="RBW68382.1"/>
    </source>
</evidence>
<feature type="binding site" evidence="9">
    <location>
        <position position="60"/>
    </location>
    <ligand>
        <name>Mn(2+)</name>
        <dbReference type="ChEBI" id="CHEBI:29035"/>
        <label>1</label>
    </ligand>
</feature>
<evidence type="ECO:0000256" key="1">
    <source>
        <dbReference type="ARBA" id="ARBA00001273"/>
    </source>
</evidence>
<dbReference type="Proteomes" id="UP000253314">
    <property type="component" value="Unassembled WGS sequence"/>
</dbReference>
<dbReference type="FunFam" id="3.40.190.90:FF:000001">
    <property type="entry name" value="Fructose-1,6-bisphosphatase"/>
    <property type="match status" value="1"/>
</dbReference>
<keyword evidence="12" id="KW-1185">Reference proteome</keyword>
<dbReference type="PANTHER" id="PTHR30447:SF0">
    <property type="entry name" value="FRUCTOSE-1,6-BISPHOSPHATASE 1 CLASS 2-RELATED"/>
    <property type="match status" value="1"/>
</dbReference>
<dbReference type="Gene3D" id="3.30.540.10">
    <property type="entry name" value="Fructose-1,6-Bisphosphatase, subunit A, domain 1"/>
    <property type="match status" value="1"/>
</dbReference>
<name>A0A366XQJ2_9BACI</name>
<evidence type="ECO:0000256" key="6">
    <source>
        <dbReference type="ARBA" id="ARBA00023277"/>
    </source>
</evidence>
<keyword evidence="6 8" id="KW-0119">Carbohydrate metabolism</keyword>
<dbReference type="GO" id="GO:0042132">
    <property type="term" value="F:fructose 1,6-bisphosphate 1-phosphatase activity"/>
    <property type="evidence" value="ECO:0007669"/>
    <property type="project" value="UniProtKB-EC"/>
</dbReference>
<dbReference type="GO" id="GO:0005829">
    <property type="term" value="C:cytosol"/>
    <property type="evidence" value="ECO:0007669"/>
    <property type="project" value="TreeGrafter"/>
</dbReference>
<keyword evidence="3 9" id="KW-0479">Metal-binding</keyword>
<dbReference type="SUPFAM" id="SSF56655">
    <property type="entry name" value="Carbohydrate phosphatase"/>
    <property type="match status" value="1"/>
</dbReference>
<evidence type="ECO:0000256" key="2">
    <source>
        <dbReference type="ARBA" id="ARBA00008989"/>
    </source>
</evidence>
<comment type="cofactor">
    <cofactor evidence="9">
        <name>Mn(2+)</name>
        <dbReference type="ChEBI" id="CHEBI:29035"/>
    </cofactor>
</comment>
<feature type="binding site" evidence="9">
    <location>
        <position position="115"/>
    </location>
    <ligand>
        <name>Mn(2+)</name>
        <dbReference type="ChEBI" id="CHEBI:29035"/>
        <label>2</label>
    </ligand>
</feature>